<dbReference type="RefSeq" id="WP_120180540.1">
    <property type="nucleotide sequence ID" value="NZ_MBTA01000002.1"/>
</dbReference>
<gene>
    <name evidence="5" type="ORF">BCY91_13520</name>
</gene>
<feature type="domain" description="Mandelate racemase/muconate lactonizing enzyme C-terminal" evidence="4">
    <location>
        <begin position="149"/>
        <end position="246"/>
    </location>
</feature>
<dbReference type="PANTHER" id="PTHR13794:SF58">
    <property type="entry name" value="MITOCHONDRIAL ENOLASE SUPERFAMILY MEMBER 1"/>
    <property type="match status" value="1"/>
</dbReference>
<dbReference type="InterPro" id="IPR013342">
    <property type="entry name" value="Mandelate_racemase_C"/>
</dbReference>
<dbReference type="Proteomes" id="UP000283433">
    <property type="component" value="Unassembled WGS sequence"/>
</dbReference>
<dbReference type="EMBL" id="MBTA01000002">
    <property type="protein sequence ID" value="RKD19607.1"/>
    <property type="molecule type" value="Genomic_DNA"/>
</dbReference>
<dbReference type="CDD" id="cd03316">
    <property type="entry name" value="MR_like"/>
    <property type="match status" value="1"/>
</dbReference>
<dbReference type="InterPro" id="IPR046945">
    <property type="entry name" value="RHMD-like"/>
</dbReference>
<dbReference type="OrthoDB" id="9775391at2"/>
<comment type="cofactor">
    <cofactor evidence="1">
        <name>Mg(2+)</name>
        <dbReference type="ChEBI" id="CHEBI:18420"/>
    </cofactor>
</comment>
<dbReference type="SUPFAM" id="SSF51604">
    <property type="entry name" value="Enolase C-terminal domain-like"/>
    <property type="match status" value="1"/>
</dbReference>
<proteinExistence type="predicted"/>
<dbReference type="SFLD" id="SFLDS00001">
    <property type="entry name" value="Enolase"/>
    <property type="match status" value="1"/>
</dbReference>
<dbReference type="InterPro" id="IPR036849">
    <property type="entry name" value="Enolase-like_C_sf"/>
</dbReference>
<dbReference type="Gene3D" id="3.30.390.10">
    <property type="entry name" value="Enolase-like, N-terminal domain"/>
    <property type="match status" value="1"/>
</dbReference>
<dbReference type="GO" id="GO:0016836">
    <property type="term" value="F:hydro-lyase activity"/>
    <property type="evidence" value="ECO:0007669"/>
    <property type="project" value="TreeGrafter"/>
</dbReference>
<accession>A0A419SAY0</accession>
<keyword evidence="3" id="KW-0460">Magnesium</keyword>
<evidence type="ECO:0000313" key="5">
    <source>
        <dbReference type="EMBL" id="RKD19607.1"/>
    </source>
</evidence>
<dbReference type="SMART" id="SM00922">
    <property type="entry name" value="MR_MLE"/>
    <property type="match status" value="1"/>
</dbReference>
<name>A0A419SAY0_9SPHI</name>
<dbReference type="Gene3D" id="3.20.20.120">
    <property type="entry name" value="Enolase-like C-terminal domain"/>
    <property type="match status" value="1"/>
</dbReference>
<dbReference type="Pfam" id="PF02746">
    <property type="entry name" value="MR_MLE_N"/>
    <property type="match status" value="1"/>
</dbReference>
<keyword evidence="6" id="KW-1185">Reference proteome</keyword>
<dbReference type="SUPFAM" id="SSF54826">
    <property type="entry name" value="Enolase N-terminal domain-like"/>
    <property type="match status" value="1"/>
</dbReference>
<reference evidence="5 6" key="1">
    <citation type="submission" date="2016-07" db="EMBL/GenBank/DDBJ databases">
        <title>Genome of Pelobium manganitolerans.</title>
        <authorList>
            <person name="Wu S."/>
            <person name="Wang G."/>
        </authorList>
    </citation>
    <scope>NUCLEOTIDE SEQUENCE [LARGE SCALE GENOMIC DNA]</scope>
    <source>
        <strain evidence="5 6">YS-25</strain>
    </source>
</reference>
<dbReference type="AlphaFoldDB" id="A0A419SAY0"/>
<organism evidence="5 6">
    <name type="scientific">Pelobium manganitolerans</name>
    <dbReference type="NCBI Taxonomy" id="1842495"/>
    <lineage>
        <taxon>Bacteria</taxon>
        <taxon>Pseudomonadati</taxon>
        <taxon>Bacteroidota</taxon>
        <taxon>Sphingobacteriia</taxon>
        <taxon>Sphingobacteriales</taxon>
        <taxon>Sphingobacteriaceae</taxon>
        <taxon>Pelobium</taxon>
    </lineage>
</organism>
<comment type="caution">
    <text evidence="5">The sequence shown here is derived from an EMBL/GenBank/DDBJ whole genome shotgun (WGS) entry which is preliminary data.</text>
</comment>
<evidence type="ECO:0000256" key="2">
    <source>
        <dbReference type="ARBA" id="ARBA00022723"/>
    </source>
</evidence>
<evidence type="ECO:0000256" key="3">
    <source>
        <dbReference type="ARBA" id="ARBA00022842"/>
    </source>
</evidence>
<dbReference type="GO" id="GO:0016052">
    <property type="term" value="P:carbohydrate catabolic process"/>
    <property type="evidence" value="ECO:0007669"/>
    <property type="project" value="TreeGrafter"/>
</dbReference>
<dbReference type="SFLD" id="SFLDG00179">
    <property type="entry name" value="mandelate_racemase"/>
    <property type="match status" value="1"/>
</dbReference>
<dbReference type="Pfam" id="PF13378">
    <property type="entry name" value="MR_MLE_C"/>
    <property type="match status" value="1"/>
</dbReference>
<dbReference type="GO" id="GO:0016854">
    <property type="term" value="F:racemase and epimerase activity"/>
    <property type="evidence" value="ECO:0007669"/>
    <property type="project" value="UniProtKB-ARBA"/>
</dbReference>
<dbReference type="GO" id="GO:0000287">
    <property type="term" value="F:magnesium ion binding"/>
    <property type="evidence" value="ECO:0007669"/>
    <property type="project" value="TreeGrafter"/>
</dbReference>
<dbReference type="InterPro" id="IPR029017">
    <property type="entry name" value="Enolase-like_N"/>
</dbReference>
<keyword evidence="2" id="KW-0479">Metal-binding</keyword>
<evidence type="ECO:0000313" key="6">
    <source>
        <dbReference type="Proteomes" id="UP000283433"/>
    </source>
</evidence>
<dbReference type="InterPro" id="IPR029065">
    <property type="entry name" value="Enolase_C-like"/>
</dbReference>
<dbReference type="PANTHER" id="PTHR13794">
    <property type="entry name" value="ENOLASE SUPERFAMILY, MANDELATE RACEMASE"/>
    <property type="match status" value="1"/>
</dbReference>
<protein>
    <submittedName>
        <fullName evidence="5">Mandelate racemase</fullName>
    </submittedName>
</protein>
<dbReference type="InterPro" id="IPR013341">
    <property type="entry name" value="Mandelate_racemase_N_dom"/>
</dbReference>
<sequence>MNSSSIKIKDYKLYKAKAKLKKPIADATHTLHEISFLVLRIQLENGIVGESYLLSFQYSPEAIKGALKDLLPEVKKFEVNETGKFYQHLDHLSEYFGNQGINRWAQALINVAMWDAWGKYLNQPIHKIFGTYRDKCAIYGSGGWISYSIDELIEEVTGYASRGFKAVKIKVGSPNWRTDVLRLQKVREAVGNDINIMMDANQGMDLPSAIQLAKSAENLGVYWFEEPLNHQNFDGYEMLKRSTGISLAMGEREYDTLPLLQLLQKKAIDIWQPDLLRIGGVEMWRESASLAQSYHVPVLPHYYKDYDVPLVCSVPNGVGVESFDWIDPLIDNPMQLKDGFAIPHEGAGWGFNFLDDCLTEIKW</sequence>
<evidence type="ECO:0000259" key="4">
    <source>
        <dbReference type="SMART" id="SM00922"/>
    </source>
</evidence>
<evidence type="ECO:0000256" key="1">
    <source>
        <dbReference type="ARBA" id="ARBA00001946"/>
    </source>
</evidence>